<sequence length="514" mass="57483">MHLVFTQLFLMESVSCKWLLLSFLFLSWAHSALSAVDGVNGGKVRGVNLGNWLVIEGWMKPSLFDDIPNSDMLDGAKVSFRSLNLNKFVSAKDGGGSSVAVDQDKGDTWETFRLWRVSESDYQLRALNGQFLTCTGRGASVTATSESPSLAETFTIERWSNDKVRIKHSSGTYLQVSSGNGLRADYVGTPGFDDGNAAIFVMTFHGDVLKGEYQISNGYGPQKAKEVLTQHRNNYVTREDFQFLSQHGINTVRIPVGWWITKDPNPPAPYVGGGLAALDNAFRWAQEFGIKCIINLHAAPGSQNGMDHSSSRDGSLDWTKSDNIPRSLEAIEFLASKYGSDPALLGIELLNEPHSPEVPFNTLQDYYSKGYDIVRKHAPTTYVIVCQLIGPGDPMDIYKANTGKSKVVLDLHHYNLFDQSFDNMSPQENIDFLYKERKPQIQSLNTADGPLVFIGEWVNEWSFKSGSQEDYQTFGRAQLDVYGSSSFGWAYWSLKNVNDHWNLEWNINNNYLPL</sequence>
<dbReference type="Pfam" id="PF00150">
    <property type="entry name" value="Cellulase"/>
    <property type="match status" value="1"/>
</dbReference>
<dbReference type="Gene3D" id="2.80.10.50">
    <property type="match status" value="1"/>
</dbReference>
<accession>A0AA41VKP5</accession>
<feature type="signal peptide" evidence="5">
    <location>
        <begin position="1"/>
        <end position="34"/>
    </location>
</feature>
<evidence type="ECO:0000256" key="2">
    <source>
        <dbReference type="ARBA" id="ARBA00022801"/>
    </source>
</evidence>
<comment type="caution">
    <text evidence="8">The sequence shown here is derived from an EMBL/GenBank/DDBJ whole genome shotgun (WGS) entry which is preliminary data.</text>
</comment>
<dbReference type="PROSITE" id="PS00659">
    <property type="entry name" value="GLYCOSYL_HYDROL_F5"/>
    <property type="match status" value="1"/>
</dbReference>
<proteinExistence type="inferred from homology"/>
<dbReference type="GO" id="GO:0016477">
    <property type="term" value="P:cell migration"/>
    <property type="evidence" value="ECO:0007669"/>
    <property type="project" value="TreeGrafter"/>
</dbReference>
<dbReference type="AlphaFoldDB" id="A0AA41VKP5"/>
<dbReference type="GO" id="GO:0007163">
    <property type="term" value="P:establishment or maintenance of cell polarity"/>
    <property type="evidence" value="ECO:0007669"/>
    <property type="project" value="TreeGrafter"/>
</dbReference>
<organism evidence="8 9">
    <name type="scientific">Papaver nudicaule</name>
    <name type="common">Iceland poppy</name>
    <dbReference type="NCBI Taxonomy" id="74823"/>
    <lineage>
        <taxon>Eukaryota</taxon>
        <taxon>Viridiplantae</taxon>
        <taxon>Streptophyta</taxon>
        <taxon>Embryophyta</taxon>
        <taxon>Tracheophyta</taxon>
        <taxon>Spermatophyta</taxon>
        <taxon>Magnoliopsida</taxon>
        <taxon>Ranunculales</taxon>
        <taxon>Papaveraceae</taxon>
        <taxon>Papaveroideae</taxon>
        <taxon>Papaver</taxon>
    </lineage>
</organism>
<reference evidence="8" key="1">
    <citation type="submission" date="2022-03" db="EMBL/GenBank/DDBJ databases">
        <title>A functionally conserved STORR gene fusion in Papaver species that diverged 16.8 million years ago.</title>
        <authorList>
            <person name="Catania T."/>
        </authorList>
    </citation>
    <scope>NUCLEOTIDE SEQUENCE</scope>
    <source>
        <strain evidence="8">S-191538</strain>
    </source>
</reference>
<evidence type="ECO:0000256" key="5">
    <source>
        <dbReference type="SAM" id="SignalP"/>
    </source>
</evidence>
<dbReference type="CDD" id="cd00257">
    <property type="entry name" value="beta-trefoil_FSCN-like"/>
    <property type="match status" value="1"/>
</dbReference>
<evidence type="ECO:0000256" key="1">
    <source>
        <dbReference type="ARBA" id="ARBA00005641"/>
    </source>
</evidence>
<dbReference type="GO" id="GO:0015629">
    <property type="term" value="C:actin cytoskeleton"/>
    <property type="evidence" value="ECO:0007669"/>
    <property type="project" value="TreeGrafter"/>
</dbReference>
<dbReference type="InterPro" id="IPR018087">
    <property type="entry name" value="Glyco_hydro_5_CS"/>
</dbReference>
<keyword evidence="5" id="KW-0732">Signal</keyword>
<dbReference type="Pfam" id="PF25490">
    <property type="entry name" value="DUF7910"/>
    <property type="match status" value="1"/>
</dbReference>
<name>A0AA41VKP5_PAPNU</name>
<gene>
    <name evidence="8" type="ORF">MKW94_026088</name>
</gene>
<evidence type="ECO:0000259" key="6">
    <source>
        <dbReference type="Pfam" id="PF00150"/>
    </source>
</evidence>
<dbReference type="InterPro" id="IPR057232">
    <property type="entry name" value="DUF7910"/>
</dbReference>
<protein>
    <recommendedName>
        <fullName evidence="10">Mannan endo-1,4-beta-mannosidase</fullName>
    </recommendedName>
</protein>
<dbReference type="InterPro" id="IPR017853">
    <property type="entry name" value="GH"/>
</dbReference>
<dbReference type="PANTHER" id="PTHR10551:SF9">
    <property type="entry name" value="FASCIN-2"/>
    <property type="match status" value="1"/>
</dbReference>
<dbReference type="EMBL" id="JAJJMA010242327">
    <property type="protein sequence ID" value="MCL7043052.1"/>
    <property type="molecule type" value="Genomic_DNA"/>
</dbReference>
<feature type="domain" description="Glycoside hydrolase family 5" evidence="6">
    <location>
        <begin position="231"/>
        <end position="496"/>
    </location>
</feature>
<evidence type="ECO:0000256" key="3">
    <source>
        <dbReference type="ARBA" id="ARBA00023295"/>
    </source>
</evidence>
<evidence type="ECO:0000256" key="4">
    <source>
        <dbReference type="RuleBase" id="RU361153"/>
    </source>
</evidence>
<comment type="similarity">
    <text evidence="1 4">Belongs to the glycosyl hydrolase 5 (cellulase A) family.</text>
</comment>
<dbReference type="GO" id="GO:0051017">
    <property type="term" value="P:actin filament bundle assembly"/>
    <property type="evidence" value="ECO:0007669"/>
    <property type="project" value="TreeGrafter"/>
</dbReference>
<evidence type="ECO:0000313" key="8">
    <source>
        <dbReference type="EMBL" id="MCL7043052.1"/>
    </source>
</evidence>
<dbReference type="Proteomes" id="UP001177140">
    <property type="component" value="Unassembled WGS sequence"/>
</dbReference>
<keyword evidence="2 4" id="KW-0378">Hydrolase</keyword>
<keyword evidence="9" id="KW-1185">Reference proteome</keyword>
<evidence type="ECO:0000259" key="7">
    <source>
        <dbReference type="Pfam" id="PF25490"/>
    </source>
</evidence>
<dbReference type="GO" id="GO:0004553">
    <property type="term" value="F:hydrolase activity, hydrolyzing O-glycosyl compounds"/>
    <property type="evidence" value="ECO:0007669"/>
    <property type="project" value="InterPro"/>
</dbReference>
<dbReference type="SUPFAM" id="SSF51445">
    <property type="entry name" value="(Trans)glycosidases"/>
    <property type="match status" value="1"/>
</dbReference>
<dbReference type="InterPro" id="IPR001547">
    <property type="entry name" value="Glyco_hydro_5"/>
</dbReference>
<feature type="domain" description="DUF7910" evidence="7">
    <location>
        <begin position="69"/>
        <end position="203"/>
    </location>
</feature>
<dbReference type="GO" id="GO:0051015">
    <property type="term" value="F:actin filament binding"/>
    <property type="evidence" value="ECO:0007669"/>
    <property type="project" value="InterPro"/>
</dbReference>
<dbReference type="GO" id="GO:0000272">
    <property type="term" value="P:polysaccharide catabolic process"/>
    <property type="evidence" value="ECO:0007669"/>
    <property type="project" value="InterPro"/>
</dbReference>
<evidence type="ECO:0000313" key="9">
    <source>
        <dbReference type="Proteomes" id="UP001177140"/>
    </source>
</evidence>
<feature type="chain" id="PRO_5041443541" description="Mannan endo-1,4-beta-mannosidase" evidence="5">
    <location>
        <begin position="35"/>
        <end position="514"/>
    </location>
</feature>
<dbReference type="GO" id="GO:0005737">
    <property type="term" value="C:cytoplasm"/>
    <property type="evidence" value="ECO:0007669"/>
    <property type="project" value="TreeGrafter"/>
</dbReference>
<evidence type="ECO:0008006" key="10">
    <source>
        <dbReference type="Google" id="ProtNLM"/>
    </source>
</evidence>
<keyword evidence="3 4" id="KW-0326">Glycosidase</keyword>
<dbReference type="InterPro" id="IPR008999">
    <property type="entry name" value="Actin-crosslinking"/>
</dbReference>
<dbReference type="SUPFAM" id="SSF50405">
    <property type="entry name" value="Actin-crosslinking proteins"/>
    <property type="match status" value="1"/>
</dbReference>
<dbReference type="Gene3D" id="3.20.20.80">
    <property type="entry name" value="Glycosidases"/>
    <property type="match status" value="1"/>
</dbReference>
<dbReference type="PANTHER" id="PTHR10551">
    <property type="entry name" value="FASCIN"/>
    <property type="match status" value="1"/>
</dbReference>
<dbReference type="InterPro" id="IPR010431">
    <property type="entry name" value="Fascin"/>
</dbReference>